<dbReference type="Proteomes" id="UP001168972">
    <property type="component" value="Unassembled WGS sequence"/>
</dbReference>
<dbReference type="SMART" id="SM00225">
    <property type="entry name" value="BTB"/>
    <property type="match status" value="1"/>
</dbReference>
<name>A0AA39F2I2_MICHY</name>
<evidence type="ECO:0000259" key="1">
    <source>
        <dbReference type="PROSITE" id="PS50097"/>
    </source>
</evidence>
<sequence>MSQPDIQIKHIWRSLHTNFGYTITKPYSASFVDELLPDVEFNIFCDIVNNNSCKIFLSKTPCKPANATVQMLIKYHDEKDEIHEYPWLDDCTFECDFPILDGREQARKHDSPHFISYTFICCITWRGFKEPSQSVNQELYNHLKHSSTLPVFGDTIIVIDKKEIPVHKILLENYSTVFSEMLKAGMTKSANKRIVVTDVTVDIMEKVVEFLYTKKINPVPEYDVLLSIMKVADKYKFKDLKVLCQQKLSEKVTVENVFEIFEKNSLYGGPLLAKCVLLFMVENKSSITELETVTVMKI</sequence>
<dbReference type="EMBL" id="JAQQBR010001834">
    <property type="protein sequence ID" value="KAK0161735.1"/>
    <property type="molecule type" value="Genomic_DNA"/>
</dbReference>
<dbReference type="PROSITE" id="PS50097">
    <property type="entry name" value="BTB"/>
    <property type="match status" value="1"/>
</dbReference>
<dbReference type="PANTHER" id="PTHR24413">
    <property type="entry name" value="SPECKLE-TYPE POZ PROTEIN"/>
    <property type="match status" value="1"/>
</dbReference>
<reference evidence="2" key="1">
    <citation type="journal article" date="2023" name="bioRxiv">
        <title>Scaffold-level genome assemblies of two parasitoid biocontrol wasps reveal the parthenogenesis mechanism and an associated novel virus.</title>
        <authorList>
            <person name="Inwood S."/>
            <person name="Skelly J."/>
            <person name="Guhlin J."/>
            <person name="Harrop T."/>
            <person name="Goldson S."/>
            <person name="Dearden P."/>
        </authorList>
    </citation>
    <scope>NUCLEOTIDE SEQUENCE</scope>
    <source>
        <strain evidence="2">Lincoln</strain>
        <tissue evidence="2">Whole body</tissue>
    </source>
</reference>
<dbReference type="Gene3D" id="3.30.710.10">
    <property type="entry name" value="Potassium Channel Kv1.1, Chain A"/>
    <property type="match status" value="1"/>
</dbReference>
<evidence type="ECO:0000313" key="3">
    <source>
        <dbReference type="Proteomes" id="UP001168972"/>
    </source>
</evidence>
<feature type="domain" description="BTB" evidence="1">
    <location>
        <begin position="153"/>
        <end position="220"/>
    </location>
</feature>
<keyword evidence="3" id="KW-1185">Reference proteome</keyword>
<organism evidence="2 3">
    <name type="scientific">Microctonus hyperodae</name>
    <name type="common">Parasitoid wasp</name>
    <dbReference type="NCBI Taxonomy" id="165561"/>
    <lineage>
        <taxon>Eukaryota</taxon>
        <taxon>Metazoa</taxon>
        <taxon>Ecdysozoa</taxon>
        <taxon>Arthropoda</taxon>
        <taxon>Hexapoda</taxon>
        <taxon>Insecta</taxon>
        <taxon>Pterygota</taxon>
        <taxon>Neoptera</taxon>
        <taxon>Endopterygota</taxon>
        <taxon>Hymenoptera</taxon>
        <taxon>Apocrita</taxon>
        <taxon>Ichneumonoidea</taxon>
        <taxon>Braconidae</taxon>
        <taxon>Euphorinae</taxon>
        <taxon>Microctonus</taxon>
    </lineage>
</organism>
<evidence type="ECO:0000313" key="2">
    <source>
        <dbReference type="EMBL" id="KAK0161735.1"/>
    </source>
</evidence>
<protein>
    <recommendedName>
        <fullName evidence="1">BTB domain-containing protein</fullName>
    </recommendedName>
</protein>
<dbReference type="AlphaFoldDB" id="A0AA39F2I2"/>
<dbReference type="InterPro" id="IPR000210">
    <property type="entry name" value="BTB/POZ_dom"/>
</dbReference>
<dbReference type="InterPro" id="IPR011333">
    <property type="entry name" value="SKP1/BTB/POZ_sf"/>
</dbReference>
<gene>
    <name evidence="2" type="ORF">PV327_008153</name>
</gene>
<accession>A0AA39F2I2</accession>
<proteinExistence type="predicted"/>
<reference evidence="2" key="2">
    <citation type="submission" date="2023-03" db="EMBL/GenBank/DDBJ databases">
        <authorList>
            <person name="Inwood S.N."/>
            <person name="Skelly J.G."/>
            <person name="Guhlin J."/>
            <person name="Harrop T.W.R."/>
            <person name="Goldson S.G."/>
            <person name="Dearden P.K."/>
        </authorList>
    </citation>
    <scope>NUCLEOTIDE SEQUENCE</scope>
    <source>
        <strain evidence="2">Lincoln</strain>
        <tissue evidence="2">Whole body</tissue>
    </source>
</reference>
<dbReference type="Pfam" id="PF00651">
    <property type="entry name" value="BTB"/>
    <property type="match status" value="1"/>
</dbReference>
<dbReference type="SUPFAM" id="SSF54695">
    <property type="entry name" value="POZ domain"/>
    <property type="match status" value="1"/>
</dbReference>
<comment type="caution">
    <text evidence="2">The sequence shown here is derived from an EMBL/GenBank/DDBJ whole genome shotgun (WGS) entry which is preliminary data.</text>
</comment>